<evidence type="ECO:0000313" key="1">
    <source>
        <dbReference type="EMBL" id="ANE80649.1"/>
    </source>
</evidence>
<organism evidence="1 2">
    <name type="scientific">Mycobacterium adipatum</name>
    <dbReference type="NCBI Taxonomy" id="1682113"/>
    <lineage>
        <taxon>Bacteria</taxon>
        <taxon>Bacillati</taxon>
        <taxon>Actinomycetota</taxon>
        <taxon>Actinomycetes</taxon>
        <taxon>Mycobacteriales</taxon>
        <taxon>Mycobacteriaceae</taxon>
        <taxon>Mycobacterium</taxon>
    </lineage>
</organism>
<keyword evidence="2" id="KW-1185">Reference proteome</keyword>
<protein>
    <submittedName>
        <fullName evidence="1">Uncharacterized protein</fullName>
    </submittedName>
</protein>
<proteinExistence type="predicted"/>
<dbReference type="AlphaFoldDB" id="A0A172UMY3"/>
<dbReference type="EMBL" id="CP015596">
    <property type="protein sequence ID" value="ANE80649.1"/>
    <property type="molecule type" value="Genomic_DNA"/>
</dbReference>
<reference evidence="1 2" key="1">
    <citation type="submission" date="2016-05" db="EMBL/GenBank/DDBJ databases">
        <title>Complete genome sequence of a phthalic acid esters degrading Mycobacterium sp. YC-RL4.</title>
        <authorList>
            <person name="Ren L."/>
            <person name="Fan S."/>
            <person name="Ruth N."/>
            <person name="Jia Y."/>
            <person name="Wang J."/>
            <person name="Qiao C."/>
        </authorList>
    </citation>
    <scope>NUCLEOTIDE SEQUENCE [LARGE SCALE GENOMIC DNA]</scope>
    <source>
        <strain evidence="1 2">YC-RL4</strain>
    </source>
</reference>
<name>A0A172UMY3_9MYCO</name>
<evidence type="ECO:0000313" key="2">
    <source>
        <dbReference type="Proteomes" id="UP000077143"/>
    </source>
</evidence>
<accession>A0A172UMY3</accession>
<sequence>MNLHQSGLLMDSVEKLVGFSLPQMADIRPRRFKASLSLRTSETLRGQGSTQRLVLLPQLFPVIFDPRPIWVAKLTE</sequence>
<gene>
    <name evidence="1" type="ORF">A7U43_16240</name>
</gene>
<dbReference type="Proteomes" id="UP000077143">
    <property type="component" value="Chromosome"/>
</dbReference>
<dbReference type="KEGG" id="madi:A7U43_16240"/>